<comment type="caution">
    <text evidence="9">The sequence shown here is derived from an EMBL/GenBank/DDBJ whole genome shotgun (WGS) entry which is preliminary data.</text>
</comment>
<organism evidence="9 10">
    <name type="scientific">Undibacterium oligocarboniphilum</name>
    <dbReference type="NCBI Taxonomy" id="666702"/>
    <lineage>
        <taxon>Bacteria</taxon>
        <taxon>Pseudomonadati</taxon>
        <taxon>Pseudomonadota</taxon>
        <taxon>Betaproteobacteria</taxon>
        <taxon>Burkholderiales</taxon>
        <taxon>Oxalobacteraceae</taxon>
        <taxon>Undibacterium</taxon>
    </lineage>
</organism>
<keyword evidence="1" id="KW-0963">Cytoplasm</keyword>
<dbReference type="RefSeq" id="WP_176804501.1">
    <property type="nucleotide sequence ID" value="NZ_JABXYJ010000008.1"/>
</dbReference>
<accession>A0A850QSE5</accession>
<keyword evidence="4" id="KW-0862">Zinc</keyword>
<dbReference type="EMBL" id="JABXYJ010000008">
    <property type="protein sequence ID" value="NVO78966.1"/>
    <property type="molecule type" value="Genomic_DNA"/>
</dbReference>
<protein>
    <submittedName>
        <fullName evidence="9">Uncharacterized protein</fullName>
    </submittedName>
</protein>
<keyword evidence="8" id="KW-0804">Transcription</keyword>
<dbReference type="GO" id="GO:0046872">
    <property type="term" value="F:metal ion binding"/>
    <property type="evidence" value="ECO:0007669"/>
    <property type="project" value="UniProtKB-KW"/>
</dbReference>
<keyword evidence="5" id="KW-0805">Transcription regulation</keyword>
<dbReference type="GO" id="GO:0045893">
    <property type="term" value="P:positive regulation of DNA-templated transcription"/>
    <property type="evidence" value="ECO:0007669"/>
    <property type="project" value="InterPro"/>
</dbReference>
<dbReference type="Proteomes" id="UP000588051">
    <property type="component" value="Unassembled WGS sequence"/>
</dbReference>
<evidence type="ECO:0000256" key="5">
    <source>
        <dbReference type="ARBA" id="ARBA00023015"/>
    </source>
</evidence>
<keyword evidence="3" id="KW-1005">Bacterial flagellum biogenesis</keyword>
<dbReference type="GO" id="GO:0003677">
    <property type="term" value="F:DNA binding"/>
    <property type="evidence" value="ECO:0007669"/>
    <property type="project" value="UniProtKB-KW"/>
</dbReference>
<sequence length="340" mass="38473">MDESWSNVHKLSKTTSQLLDGNINYKSSVFNSLALCVVPIIQSESEWDDLFSGNAQKLMAGFSLAPKIVSDQISTEIRFHNKFYLQHLVDTANNSPAACIELGIKSEIVQKLQNMTVEQKNNALKFKLPLFKWRLNDFPMSQDATEVQESDWIHYLIQTSPHKLGDLATLTNLGKTYHSEVAYPLAEHLIRFNMRATIVSTLIPNLHTAKIRDMYKRLLGTSSSCGKLPESNAWFFLVERRRTHSSFFLLLYRLAARAGLAHLHSLIAAYGWYLTFTHDPLPIDRLGTLVNTVQSGSGIVYTANCRSCAGSYLLCNADDRKEWSHTFHCEVCRKKRNAAA</sequence>
<evidence type="ECO:0000256" key="6">
    <source>
        <dbReference type="ARBA" id="ARBA00023125"/>
    </source>
</evidence>
<keyword evidence="2" id="KW-0479">Metal-binding</keyword>
<evidence type="ECO:0000256" key="3">
    <source>
        <dbReference type="ARBA" id="ARBA00022795"/>
    </source>
</evidence>
<dbReference type="AlphaFoldDB" id="A0A850QSE5"/>
<keyword evidence="10" id="KW-1185">Reference proteome</keyword>
<dbReference type="Pfam" id="PF05280">
    <property type="entry name" value="FlhC"/>
    <property type="match status" value="1"/>
</dbReference>
<evidence type="ECO:0000256" key="1">
    <source>
        <dbReference type="ARBA" id="ARBA00022490"/>
    </source>
</evidence>
<dbReference type="GO" id="GO:0044781">
    <property type="term" value="P:bacterial-type flagellum organization"/>
    <property type="evidence" value="ECO:0007669"/>
    <property type="project" value="UniProtKB-KW"/>
</dbReference>
<evidence type="ECO:0000256" key="8">
    <source>
        <dbReference type="ARBA" id="ARBA00023163"/>
    </source>
</evidence>
<evidence type="ECO:0000256" key="4">
    <source>
        <dbReference type="ARBA" id="ARBA00022833"/>
    </source>
</evidence>
<evidence type="ECO:0000256" key="2">
    <source>
        <dbReference type="ARBA" id="ARBA00022723"/>
    </source>
</evidence>
<keyword evidence="7" id="KW-0010">Activator</keyword>
<dbReference type="SUPFAM" id="SSF160930">
    <property type="entry name" value="FlhC-like"/>
    <property type="match status" value="1"/>
</dbReference>
<gene>
    <name evidence="9" type="ORF">HV832_14140</name>
</gene>
<keyword evidence="6" id="KW-0238">DNA-binding</keyword>
<evidence type="ECO:0000313" key="10">
    <source>
        <dbReference type="Proteomes" id="UP000588051"/>
    </source>
</evidence>
<dbReference type="GO" id="GO:1902208">
    <property type="term" value="P:regulation of bacterial-type flagellum assembly"/>
    <property type="evidence" value="ECO:0007669"/>
    <property type="project" value="InterPro"/>
</dbReference>
<evidence type="ECO:0000256" key="7">
    <source>
        <dbReference type="ARBA" id="ARBA00023159"/>
    </source>
</evidence>
<reference evidence="9 10" key="1">
    <citation type="submission" date="2020-06" db="EMBL/GenBank/DDBJ databases">
        <authorList>
            <person name="Qiu C."/>
            <person name="Liu Z."/>
        </authorList>
    </citation>
    <scope>NUCLEOTIDE SEQUENCE [LARGE SCALE GENOMIC DNA]</scope>
    <source>
        <strain evidence="9 10">EM 1</strain>
    </source>
</reference>
<dbReference type="InterPro" id="IPR007944">
    <property type="entry name" value="FlhC"/>
</dbReference>
<proteinExistence type="predicted"/>
<name>A0A850QSE5_9BURK</name>
<evidence type="ECO:0000313" key="9">
    <source>
        <dbReference type="EMBL" id="NVO78966.1"/>
    </source>
</evidence>